<dbReference type="RefSeq" id="WP_135440883.1">
    <property type="nucleotide sequence ID" value="NZ_SRLE01000002.1"/>
</dbReference>
<accession>A0A4Z0M7Y5</accession>
<dbReference type="PANTHER" id="PTHR44943">
    <property type="entry name" value="CELLULOSE SYNTHASE OPERON PROTEIN C"/>
    <property type="match status" value="1"/>
</dbReference>
<proteinExistence type="predicted"/>
<protein>
    <submittedName>
        <fullName evidence="3">Tetratricopeptide repeat protein</fullName>
    </submittedName>
</protein>
<keyword evidence="2" id="KW-0802">TPR repeat</keyword>
<gene>
    <name evidence="3" type="ORF">E4634_01710</name>
</gene>
<keyword evidence="1" id="KW-0677">Repeat</keyword>
<dbReference type="Proteomes" id="UP000298050">
    <property type="component" value="Unassembled WGS sequence"/>
</dbReference>
<dbReference type="PANTHER" id="PTHR44943:SF8">
    <property type="entry name" value="TPR REPEAT-CONTAINING PROTEIN MJ0263"/>
    <property type="match status" value="1"/>
</dbReference>
<dbReference type="OrthoDB" id="255821at2"/>
<dbReference type="EMBL" id="SRLE01000002">
    <property type="protein sequence ID" value="TGD75631.1"/>
    <property type="molecule type" value="Genomic_DNA"/>
</dbReference>
<dbReference type="AlphaFoldDB" id="A0A4Z0M7Y5"/>
<dbReference type="Pfam" id="PF13432">
    <property type="entry name" value="TPR_16"/>
    <property type="match status" value="1"/>
</dbReference>
<dbReference type="InterPro" id="IPR051685">
    <property type="entry name" value="Ycf3/AcsC/BcsC/TPR_MFPF"/>
</dbReference>
<evidence type="ECO:0000256" key="2">
    <source>
        <dbReference type="ARBA" id="ARBA00022803"/>
    </source>
</evidence>
<dbReference type="Gene3D" id="1.25.40.10">
    <property type="entry name" value="Tetratricopeptide repeat domain"/>
    <property type="match status" value="1"/>
</dbReference>
<dbReference type="Pfam" id="PF14559">
    <property type="entry name" value="TPR_19"/>
    <property type="match status" value="1"/>
</dbReference>
<dbReference type="SUPFAM" id="SSF48452">
    <property type="entry name" value="TPR-like"/>
    <property type="match status" value="1"/>
</dbReference>
<evidence type="ECO:0000313" key="3">
    <source>
        <dbReference type="EMBL" id="TGD75631.1"/>
    </source>
</evidence>
<keyword evidence="4" id="KW-1185">Reference proteome</keyword>
<evidence type="ECO:0000256" key="1">
    <source>
        <dbReference type="ARBA" id="ARBA00022737"/>
    </source>
</evidence>
<organism evidence="3 4">
    <name type="scientific">Mangrovimicrobium sediminis</name>
    <dbReference type="NCBI Taxonomy" id="2562682"/>
    <lineage>
        <taxon>Bacteria</taxon>
        <taxon>Pseudomonadati</taxon>
        <taxon>Pseudomonadota</taxon>
        <taxon>Gammaproteobacteria</taxon>
        <taxon>Cellvibrionales</taxon>
        <taxon>Halieaceae</taxon>
        <taxon>Mangrovimicrobium</taxon>
    </lineage>
</organism>
<reference evidence="3 4" key="1">
    <citation type="submission" date="2019-04" db="EMBL/GenBank/DDBJ databases">
        <title>Taxonomy of novel Haliea sp. from mangrove soil of West Coast of India.</title>
        <authorList>
            <person name="Verma A."/>
            <person name="Kumar P."/>
            <person name="Krishnamurthi S."/>
        </authorList>
    </citation>
    <scope>NUCLEOTIDE SEQUENCE [LARGE SCALE GENOMIC DNA]</scope>
    <source>
        <strain evidence="3 4">SAOS-164</strain>
    </source>
</reference>
<comment type="caution">
    <text evidence="3">The sequence shown here is derived from an EMBL/GenBank/DDBJ whole genome shotgun (WGS) entry which is preliminary data.</text>
</comment>
<name>A0A4Z0M7Y5_9GAMM</name>
<sequence length="203" mass="22252">MRAPLAVTVLLLAALVLPGCNSSPVRGLRELVAPIDPATEPVPAAAQARFDQGLAAMQAGRWSDALSLMADLWQDYPWLSGPPLDAALSCLQLQRPEEAERWFGRALEINPGNLDARNAYAIFLREQGRFGEAEAQYLEALATDDADATTHYNLGILYDLYLGRKPQALAHYSRYQELSGGDDRQMAGWIADLRRQLDAGGRS</sequence>
<dbReference type="InterPro" id="IPR011990">
    <property type="entry name" value="TPR-like_helical_dom_sf"/>
</dbReference>
<evidence type="ECO:0000313" key="4">
    <source>
        <dbReference type="Proteomes" id="UP000298050"/>
    </source>
</evidence>